<reference evidence="3" key="1">
    <citation type="journal article" date="2018" name="Nat. Microbiol.">
        <title>Leveraging single-cell genomics to expand the fungal tree of life.</title>
        <authorList>
            <person name="Ahrendt S.R."/>
            <person name="Quandt C.A."/>
            <person name="Ciobanu D."/>
            <person name="Clum A."/>
            <person name="Salamov A."/>
            <person name="Andreopoulos B."/>
            <person name="Cheng J.F."/>
            <person name="Woyke T."/>
            <person name="Pelin A."/>
            <person name="Henrissat B."/>
            <person name="Reynolds N.K."/>
            <person name="Benny G.L."/>
            <person name="Smith M.E."/>
            <person name="James T.Y."/>
            <person name="Grigoriev I.V."/>
        </authorList>
    </citation>
    <scope>NUCLEOTIDE SEQUENCE [LARGE SCALE GENOMIC DNA]</scope>
    <source>
        <strain evidence="3">RSA 468</strain>
    </source>
</reference>
<feature type="region of interest" description="Disordered" evidence="1">
    <location>
        <begin position="279"/>
        <end position="320"/>
    </location>
</feature>
<feature type="compositionally biased region" description="Low complexity" evidence="1">
    <location>
        <begin position="211"/>
        <end position="239"/>
    </location>
</feature>
<dbReference type="EMBL" id="ML002827">
    <property type="protein sequence ID" value="RKP35614.1"/>
    <property type="molecule type" value="Genomic_DNA"/>
</dbReference>
<feature type="region of interest" description="Disordered" evidence="1">
    <location>
        <begin position="350"/>
        <end position="399"/>
    </location>
</feature>
<accession>A0A4P9ZQ69</accession>
<dbReference type="STRING" id="215637.A0A4P9ZQ69"/>
<feature type="compositionally biased region" description="Polar residues" evidence="1">
    <location>
        <begin position="181"/>
        <end position="210"/>
    </location>
</feature>
<feature type="compositionally biased region" description="Low complexity" evidence="1">
    <location>
        <begin position="76"/>
        <end position="115"/>
    </location>
</feature>
<organism evidence="2 3">
    <name type="scientific">Dimargaris cristalligena</name>
    <dbReference type="NCBI Taxonomy" id="215637"/>
    <lineage>
        <taxon>Eukaryota</taxon>
        <taxon>Fungi</taxon>
        <taxon>Fungi incertae sedis</taxon>
        <taxon>Zoopagomycota</taxon>
        <taxon>Kickxellomycotina</taxon>
        <taxon>Dimargaritomycetes</taxon>
        <taxon>Dimargaritales</taxon>
        <taxon>Dimargaritaceae</taxon>
        <taxon>Dimargaris</taxon>
    </lineage>
</organism>
<keyword evidence="3" id="KW-1185">Reference proteome</keyword>
<dbReference type="PANTHER" id="PTHR14445">
    <property type="entry name" value="GRB10 INTERACTING GYF PROTEIN"/>
    <property type="match status" value="1"/>
</dbReference>
<dbReference type="PANTHER" id="PTHR14445:SF36">
    <property type="entry name" value="FI03272P-RELATED"/>
    <property type="match status" value="1"/>
</dbReference>
<feature type="compositionally biased region" description="Pro residues" evidence="1">
    <location>
        <begin position="116"/>
        <end position="133"/>
    </location>
</feature>
<dbReference type="AlphaFoldDB" id="A0A4P9ZQ69"/>
<evidence type="ECO:0000313" key="3">
    <source>
        <dbReference type="Proteomes" id="UP000268162"/>
    </source>
</evidence>
<dbReference type="InterPro" id="IPR051640">
    <property type="entry name" value="GRB10-interact_GYF"/>
</dbReference>
<feature type="compositionally biased region" description="Polar residues" evidence="1">
    <location>
        <begin position="50"/>
        <end position="68"/>
    </location>
</feature>
<gene>
    <name evidence="2" type="ORF">BJ085DRAFT_36110</name>
</gene>
<feature type="region of interest" description="Disordered" evidence="1">
    <location>
        <begin position="30"/>
        <end position="253"/>
    </location>
</feature>
<dbReference type="GO" id="GO:0005829">
    <property type="term" value="C:cytosol"/>
    <property type="evidence" value="ECO:0007669"/>
    <property type="project" value="TreeGrafter"/>
</dbReference>
<protein>
    <recommendedName>
        <fullName evidence="4">GYF domain-containing protein</fullName>
    </recommendedName>
</protein>
<feature type="compositionally biased region" description="Low complexity" evidence="1">
    <location>
        <begin position="134"/>
        <end position="180"/>
    </location>
</feature>
<feature type="compositionally biased region" description="Low complexity" evidence="1">
    <location>
        <begin position="286"/>
        <end position="295"/>
    </location>
</feature>
<sequence length="535" mass="55111">MQFGGAGANELVEAHKYGGEPGLDILARLQQQQQHHLQQQQQQQQQPQPTYTQIGSHHSTTGLSQVGVNSGHALDTATSVSMSAAPASSEPAVQPTKSTSTPLAATLATTSVAVTSPPPATVPATSSPPPQPQPTASSPAQSTSTNTISSLLKNLQMQQQSQSKQQSPIPATLAAAVAGATSPQSPKNQTSESSPAKQTKVNDASSDTTSAPMAATKSAQPAAPSAPVSVSASETPASEVPSTSSGPEVIGHLTSTVAPWQKVAANSKRGPSLLDIQKEEEKKAAKQQQVQTQAVGNSLGSAKRYADAAGRPHTNGDAPAWSTIASLHKTPSNHSAVSDVANVYARGSPIGANSNAPTPAESVNTKRTTELSRSSSQTSTNKEAAAGKTSGRGGNGSQGLKLPSDAFLGWCRTALKSMKGIQVDEFIQMLLTFPLEPPPSTLEIIQESVYANSSSLDGRRFAHEFVKRRQVDAGVLSASDMDALKVHGSSGGGGDQGHNKAAGGNNGRQEPVSIEGSRFSGFQTVGGSKKGKKRH</sequence>
<evidence type="ECO:0000313" key="2">
    <source>
        <dbReference type="EMBL" id="RKP35614.1"/>
    </source>
</evidence>
<feature type="region of interest" description="Disordered" evidence="1">
    <location>
        <begin position="486"/>
        <end position="535"/>
    </location>
</feature>
<evidence type="ECO:0008006" key="4">
    <source>
        <dbReference type="Google" id="ProtNLM"/>
    </source>
</evidence>
<evidence type="ECO:0000256" key="1">
    <source>
        <dbReference type="SAM" id="MobiDB-lite"/>
    </source>
</evidence>
<proteinExistence type="predicted"/>
<feature type="compositionally biased region" description="Polar residues" evidence="1">
    <location>
        <begin position="351"/>
        <end position="382"/>
    </location>
</feature>
<dbReference type="Proteomes" id="UP000268162">
    <property type="component" value="Unassembled WGS sequence"/>
</dbReference>
<name>A0A4P9ZQ69_9FUNG</name>
<feature type="compositionally biased region" description="Low complexity" evidence="1">
    <location>
        <begin position="30"/>
        <end position="49"/>
    </location>
</feature>